<feature type="compositionally biased region" description="Polar residues" evidence="1">
    <location>
        <begin position="1"/>
        <end position="19"/>
    </location>
</feature>
<name>A0A0K2T8Q9_LEPSM</name>
<evidence type="ECO:0000256" key="1">
    <source>
        <dbReference type="SAM" id="MobiDB-lite"/>
    </source>
</evidence>
<organism evidence="2">
    <name type="scientific">Lepeophtheirus salmonis</name>
    <name type="common">Salmon louse</name>
    <name type="synonym">Caligus salmonis</name>
    <dbReference type="NCBI Taxonomy" id="72036"/>
    <lineage>
        <taxon>Eukaryota</taxon>
        <taxon>Metazoa</taxon>
        <taxon>Ecdysozoa</taxon>
        <taxon>Arthropoda</taxon>
        <taxon>Crustacea</taxon>
        <taxon>Multicrustacea</taxon>
        <taxon>Hexanauplia</taxon>
        <taxon>Copepoda</taxon>
        <taxon>Siphonostomatoida</taxon>
        <taxon>Caligidae</taxon>
        <taxon>Lepeophtheirus</taxon>
    </lineage>
</organism>
<evidence type="ECO:0000313" key="2">
    <source>
        <dbReference type="EMBL" id="CDW22479.1"/>
    </source>
</evidence>
<dbReference type="AlphaFoldDB" id="A0A0K2T8Q9"/>
<protein>
    <submittedName>
        <fullName evidence="2">THAP domaincontaining protein 9like [Acyrthosiphon pisum]</fullName>
    </submittedName>
</protein>
<reference evidence="2" key="1">
    <citation type="submission" date="2014-05" db="EMBL/GenBank/DDBJ databases">
        <authorList>
            <person name="Chronopoulou M."/>
        </authorList>
    </citation>
    <scope>NUCLEOTIDE SEQUENCE</scope>
    <source>
        <tissue evidence="2">Whole organism</tissue>
    </source>
</reference>
<feature type="region of interest" description="Disordered" evidence="1">
    <location>
        <begin position="1"/>
        <end position="20"/>
    </location>
</feature>
<dbReference type="EMBL" id="HACA01005118">
    <property type="protein sequence ID" value="CDW22479.1"/>
    <property type="molecule type" value="Transcribed_RNA"/>
</dbReference>
<accession>A0A0K2T8Q9</accession>
<sequence length="45" mass="5181">MRGNCLSQDKTTFLSSQGNKGRCQINMDSNHMEFIRKHGLIDDRP</sequence>
<proteinExistence type="predicted"/>